<feature type="transmembrane region" description="Helical" evidence="1">
    <location>
        <begin position="233"/>
        <end position="254"/>
    </location>
</feature>
<evidence type="ECO:0000256" key="1">
    <source>
        <dbReference type="SAM" id="Phobius"/>
    </source>
</evidence>
<dbReference type="AlphaFoldDB" id="A0A544QTV8"/>
<gene>
    <name evidence="2" type="ORF">EXD82_07950</name>
</gene>
<proteinExistence type="predicted"/>
<dbReference type="OrthoDB" id="5459053at2"/>
<keyword evidence="3" id="KW-1185">Reference proteome</keyword>
<keyword evidence="1" id="KW-0812">Transmembrane</keyword>
<dbReference type="GO" id="GO:0016787">
    <property type="term" value="F:hydrolase activity"/>
    <property type="evidence" value="ECO:0007669"/>
    <property type="project" value="UniProtKB-KW"/>
</dbReference>
<keyword evidence="1" id="KW-0472">Membrane</keyword>
<comment type="caution">
    <text evidence="2">The sequence shown here is derived from an EMBL/GenBank/DDBJ whole genome shotgun (WGS) entry which is preliminary data.</text>
</comment>
<sequence>MVEVFMRGKTHCAAGILAGIQLSIIFSMPVSIINIIASAAFSILPDLDKSNSIISGFIFRKKTSEHIYKLLIYTLNAAIFFMLIKMNADFLVSGIISFFIIIIVEKKVSHYHVRKYLVSFSLLLIALLLIIITNNIFFMFPFVVFAVFPWLKHRNFSHSIIMIFLVYIMMKPIEMISSLDKISVISAFSYGFHILCDMFTRQGVALFYPFSSKKISLGYIKVGGKFSNIIEKILVLLLFIWTFISVAEILGIHII</sequence>
<dbReference type="InterPro" id="IPR007404">
    <property type="entry name" value="YdjM-like"/>
</dbReference>
<feature type="transmembrane region" description="Helical" evidence="1">
    <location>
        <begin position="120"/>
        <end position="150"/>
    </location>
</feature>
<name>A0A544QTV8_9FIRM</name>
<feature type="transmembrane region" description="Helical" evidence="1">
    <location>
        <begin position="156"/>
        <end position="173"/>
    </location>
</feature>
<evidence type="ECO:0000313" key="3">
    <source>
        <dbReference type="Proteomes" id="UP000317863"/>
    </source>
</evidence>
<feature type="transmembrane region" description="Helical" evidence="1">
    <location>
        <begin position="20"/>
        <end position="45"/>
    </location>
</feature>
<reference evidence="2 3" key="1">
    <citation type="submission" date="2019-02" db="EMBL/GenBank/DDBJ databases">
        <title>Peptostreptococcaceae bacterium ZHW00191 nov., a new bacterium isolated from the human gut.</title>
        <authorList>
            <person name="Zhou H.-W."/>
            <person name="Chen X.-J."/>
        </authorList>
    </citation>
    <scope>NUCLEOTIDE SEQUENCE [LARGE SCALE GENOMIC DNA]</scope>
    <source>
        <strain evidence="2 3">ZHW00191</strain>
    </source>
</reference>
<dbReference type="EMBL" id="SGJB01000015">
    <property type="protein sequence ID" value="TQQ84133.1"/>
    <property type="molecule type" value="Genomic_DNA"/>
</dbReference>
<evidence type="ECO:0000313" key="2">
    <source>
        <dbReference type="EMBL" id="TQQ84133.1"/>
    </source>
</evidence>
<dbReference type="Pfam" id="PF04307">
    <property type="entry name" value="YdjM"/>
    <property type="match status" value="1"/>
</dbReference>
<organism evidence="2 3">
    <name type="scientific">Peptacetobacter hominis</name>
    <dbReference type="NCBI Taxonomy" id="2743610"/>
    <lineage>
        <taxon>Bacteria</taxon>
        <taxon>Bacillati</taxon>
        <taxon>Bacillota</taxon>
        <taxon>Clostridia</taxon>
        <taxon>Peptostreptococcales</taxon>
        <taxon>Peptostreptococcaceae</taxon>
        <taxon>Peptacetobacter</taxon>
    </lineage>
</organism>
<feature type="transmembrane region" description="Helical" evidence="1">
    <location>
        <begin position="90"/>
        <end position="108"/>
    </location>
</feature>
<keyword evidence="2" id="KW-0378">Hydrolase</keyword>
<feature type="transmembrane region" description="Helical" evidence="1">
    <location>
        <begin position="66"/>
        <end position="84"/>
    </location>
</feature>
<keyword evidence="1" id="KW-1133">Transmembrane helix</keyword>
<protein>
    <submittedName>
        <fullName evidence="2">Metal-dependent hydrolase</fullName>
    </submittedName>
</protein>
<dbReference type="Proteomes" id="UP000317863">
    <property type="component" value="Unassembled WGS sequence"/>
</dbReference>
<accession>A0A544QTV8</accession>